<gene>
    <name evidence="2" type="ORF">A3196_15790</name>
</gene>
<evidence type="ECO:0000259" key="1">
    <source>
        <dbReference type="Pfam" id="PF07481"/>
    </source>
</evidence>
<organism evidence="2 3">
    <name type="scientific">Candidatus Thiodiazotropha endoloripes</name>
    <dbReference type="NCBI Taxonomy" id="1818881"/>
    <lineage>
        <taxon>Bacteria</taxon>
        <taxon>Pseudomonadati</taxon>
        <taxon>Pseudomonadota</taxon>
        <taxon>Gammaproteobacteria</taxon>
        <taxon>Chromatiales</taxon>
        <taxon>Sedimenticolaceae</taxon>
        <taxon>Candidatus Thiodiazotropha</taxon>
    </lineage>
</organism>
<dbReference type="RefSeq" id="WP_069020065.1">
    <property type="nucleotide sequence ID" value="NZ_LVJY01000005.1"/>
</dbReference>
<accession>A0A1E2UUI3</accession>
<feature type="domain" description="DUF1521" evidence="1">
    <location>
        <begin position="88"/>
        <end position="249"/>
    </location>
</feature>
<dbReference type="OrthoDB" id="5971591at2"/>
<evidence type="ECO:0000313" key="2">
    <source>
        <dbReference type="EMBL" id="ODB98094.1"/>
    </source>
</evidence>
<protein>
    <recommendedName>
        <fullName evidence="1">DUF1521 domain-containing protein</fullName>
    </recommendedName>
</protein>
<keyword evidence="3" id="KW-1185">Reference proteome</keyword>
<name>A0A1E2UUI3_9GAMM</name>
<reference evidence="2 3" key="1">
    <citation type="submission" date="2016-03" db="EMBL/GenBank/DDBJ databases">
        <title>Chemosynthetic sulphur-oxidizing symbionts of marine invertebrate animals are capable of nitrogen fixation.</title>
        <authorList>
            <person name="Petersen J.M."/>
            <person name="Kemper A."/>
            <person name="Gruber-Vodicka H."/>
            <person name="Cardini U."/>
            <person name="Geest Mvander."/>
            <person name="Kleiner M."/>
            <person name="Bulgheresi S."/>
            <person name="Fussmann M."/>
            <person name="Herbold C."/>
            <person name="Seah B.K.B."/>
            <person name="Antony C.Paul."/>
            <person name="Liu D."/>
            <person name="Belitz A."/>
            <person name="Weber M."/>
        </authorList>
    </citation>
    <scope>NUCLEOTIDE SEQUENCE [LARGE SCALE GENOMIC DNA]</scope>
    <source>
        <strain evidence="2">G_D</strain>
    </source>
</reference>
<comment type="caution">
    <text evidence="2">The sequence shown here is derived from an EMBL/GenBank/DDBJ whole genome shotgun (WGS) entry which is preliminary data.</text>
</comment>
<dbReference type="AlphaFoldDB" id="A0A1E2UUI3"/>
<proteinExistence type="predicted"/>
<dbReference type="Pfam" id="PF07481">
    <property type="entry name" value="DUF1521"/>
    <property type="match status" value="1"/>
</dbReference>
<dbReference type="InterPro" id="IPR011086">
    <property type="entry name" value="DUF1521"/>
</dbReference>
<dbReference type="Proteomes" id="UP000094849">
    <property type="component" value="Unassembled WGS sequence"/>
</dbReference>
<sequence length="278" mass="31003">MTFFSPTNAMNATGLCSLLSKAANQQFCLPALFKIRCMFQPQGQAINSIMAGGCVRPDPQLDLPGCPPQCPPEPACPEEQEWTVCQQENGRATIDLGDQYELELNENKSQVIVRNKENGEETNIWGDPHVDWNRDGKTDVDFWGKTTFQLEDGTKITIDTEKWKGNEDMYVANELTITKGDKVIQVTGLSQNETGDMQINQSDRGGQLMDLLVTDGFVVNENACGEGWINPQTGEMATQEDFNVTRPGAEKPYEFCQDFGRALGLFLVTGLMDWRWNG</sequence>
<evidence type="ECO:0000313" key="3">
    <source>
        <dbReference type="Proteomes" id="UP000094849"/>
    </source>
</evidence>
<dbReference type="EMBL" id="LVJZ01000003">
    <property type="protein sequence ID" value="ODB98094.1"/>
    <property type="molecule type" value="Genomic_DNA"/>
</dbReference>